<organism evidence="1 2">
    <name type="scientific">Amycolatopsis vastitatis</name>
    <dbReference type="NCBI Taxonomy" id="1905142"/>
    <lineage>
        <taxon>Bacteria</taxon>
        <taxon>Bacillati</taxon>
        <taxon>Actinomycetota</taxon>
        <taxon>Actinomycetes</taxon>
        <taxon>Pseudonocardiales</taxon>
        <taxon>Pseudonocardiaceae</taxon>
        <taxon>Amycolatopsis</taxon>
    </lineage>
</organism>
<gene>
    <name evidence="1" type="ORF">CF165_47965</name>
</gene>
<dbReference type="Proteomes" id="UP000215199">
    <property type="component" value="Unassembled WGS sequence"/>
</dbReference>
<dbReference type="AlphaFoldDB" id="A0A229SKT3"/>
<sequence length="59" mass="6398">MSSQITAEVRALFDGLGIDIRNVDSGLVIDRFELWGRESAAGKTPMRGTICRMDGLEAA</sequence>
<accession>A0A229SKT3</accession>
<name>A0A229SKT3_9PSEU</name>
<comment type="caution">
    <text evidence="1">The sequence shown here is derived from an EMBL/GenBank/DDBJ whole genome shotgun (WGS) entry which is preliminary data.</text>
</comment>
<evidence type="ECO:0000313" key="1">
    <source>
        <dbReference type="EMBL" id="OXM59390.1"/>
    </source>
</evidence>
<evidence type="ECO:0000313" key="2">
    <source>
        <dbReference type="Proteomes" id="UP000215199"/>
    </source>
</evidence>
<proteinExistence type="predicted"/>
<keyword evidence="2" id="KW-1185">Reference proteome</keyword>
<reference evidence="2" key="1">
    <citation type="submission" date="2017-07" db="EMBL/GenBank/DDBJ databases">
        <title>Comparative genome mining reveals phylogenetic distribution patterns of secondary metabolites in Amycolatopsis.</title>
        <authorList>
            <person name="Adamek M."/>
            <person name="Alanjary M."/>
            <person name="Sales-Ortells H."/>
            <person name="Goodfellow M."/>
            <person name="Bull A.T."/>
            <person name="Kalinowski J."/>
            <person name="Ziemert N."/>
        </authorList>
    </citation>
    <scope>NUCLEOTIDE SEQUENCE [LARGE SCALE GENOMIC DNA]</scope>
    <source>
        <strain evidence="2">H5</strain>
    </source>
</reference>
<dbReference type="OrthoDB" id="3633531at2"/>
<protein>
    <submittedName>
        <fullName evidence="1">Uncharacterized protein</fullName>
    </submittedName>
</protein>
<dbReference type="EMBL" id="NMUL01000084">
    <property type="protein sequence ID" value="OXM59390.1"/>
    <property type="molecule type" value="Genomic_DNA"/>
</dbReference>
<dbReference type="RefSeq" id="WP_093954272.1">
    <property type="nucleotide sequence ID" value="NZ_NMUL01000084.1"/>
</dbReference>